<dbReference type="InterPro" id="IPR025380">
    <property type="entry name" value="DUF4369"/>
</dbReference>
<comment type="subcellular location">
    <subcellularLocation>
        <location evidence="1">Cell envelope</location>
    </subcellularLocation>
</comment>
<dbReference type="PROSITE" id="PS51352">
    <property type="entry name" value="THIOREDOXIN_2"/>
    <property type="match status" value="1"/>
</dbReference>
<keyword evidence="9" id="KW-1185">Reference proteome</keyword>
<dbReference type="GO" id="GO:0016209">
    <property type="term" value="F:antioxidant activity"/>
    <property type="evidence" value="ECO:0007669"/>
    <property type="project" value="InterPro"/>
</dbReference>
<protein>
    <submittedName>
        <fullName evidence="8">Uncharacterized protein DUF4369</fullName>
    </submittedName>
</protein>
<evidence type="ECO:0000256" key="3">
    <source>
        <dbReference type="ARBA" id="ARBA00023157"/>
    </source>
</evidence>
<dbReference type="CDD" id="cd02966">
    <property type="entry name" value="TlpA_like_family"/>
    <property type="match status" value="1"/>
</dbReference>
<dbReference type="AlphaFoldDB" id="A0A2W7NNB3"/>
<feature type="signal peptide" evidence="6">
    <location>
        <begin position="1"/>
        <end position="19"/>
    </location>
</feature>
<evidence type="ECO:0000259" key="7">
    <source>
        <dbReference type="PROSITE" id="PS51352"/>
    </source>
</evidence>
<dbReference type="Proteomes" id="UP000249239">
    <property type="component" value="Unassembled WGS sequence"/>
</dbReference>
<feature type="domain" description="Thioredoxin" evidence="7">
    <location>
        <begin position="327"/>
        <end position="472"/>
    </location>
</feature>
<dbReference type="InterPro" id="IPR000866">
    <property type="entry name" value="AhpC/TSA"/>
</dbReference>
<dbReference type="InterPro" id="IPR036249">
    <property type="entry name" value="Thioredoxin-like_sf"/>
</dbReference>
<comment type="caution">
    <text evidence="8">The sequence shown here is derived from an EMBL/GenBank/DDBJ whole genome shotgun (WGS) entry which is preliminary data.</text>
</comment>
<dbReference type="GO" id="GO:0016491">
    <property type="term" value="F:oxidoreductase activity"/>
    <property type="evidence" value="ECO:0007669"/>
    <property type="project" value="InterPro"/>
</dbReference>
<reference evidence="8 9" key="1">
    <citation type="submission" date="2018-06" db="EMBL/GenBank/DDBJ databases">
        <title>Genomic Encyclopedia of Archaeal and Bacterial Type Strains, Phase II (KMG-II): from individual species to whole genera.</title>
        <authorList>
            <person name="Goeker M."/>
        </authorList>
    </citation>
    <scope>NUCLEOTIDE SEQUENCE [LARGE SCALE GENOMIC DNA]</scope>
    <source>
        <strain evidence="8 9">DSM 6779</strain>
    </source>
</reference>
<accession>A0A2W7NNB3</accession>
<dbReference type="Pfam" id="PF14289">
    <property type="entry name" value="DUF4369"/>
    <property type="match status" value="1"/>
</dbReference>
<keyword evidence="2" id="KW-0201">Cytochrome c-type biogenesis</keyword>
<dbReference type="InterPro" id="IPR013766">
    <property type="entry name" value="Thioredoxin_domain"/>
</dbReference>
<feature type="chain" id="PRO_5016078791" evidence="6">
    <location>
        <begin position="20"/>
        <end position="472"/>
    </location>
</feature>
<dbReference type="GO" id="GO:0030313">
    <property type="term" value="C:cell envelope"/>
    <property type="evidence" value="ECO:0007669"/>
    <property type="project" value="UniProtKB-SubCell"/>
</dbReference>
<keyword evidence="6" id="KW-0732">Signal</keyword>
<evidence type="ECO:0000256" key="6">
    <source>
        <dbReference type="SAM" id="SignalP"/>
    </source>
</evidence>
<sequence length="472" mass="54698">MLLSGLVLFLALMNLGAQGYKIQVDIGGVKDTSVILGYYAQSKMYVSDTIQVDSRGRGVFTGEKPLPQGMYLVYLPNQTYFDFLVGSDQQFAMKTHEPDYVKNLVITGADESERFLSYQRLLMDRQTEAKELQQKLEALKEQPDSSKFLQERLQQMGNDVKDLSDRLIQENPKTMLALFLTGLKAVEVPEFTVEDSVVNKDSVLQHRRYYYYKHHYFDHLDLTDDRLIRTPYFHGKLENYLTKTVIQHPDTLTAAAIGVIEKARPNAEMFRYMVQYFFNYANDSKMMGMDAMLVALGEKYYLSGDATWADEEFLTKLKDRVVKIKPNLLGLKAHDMKLESLNGEFFRLSEISAPYTILAFWEPSCGHCKKEIPALFKDVFEKYKDKGIKVMAVYTQIDTKEWQEFVEANHLEGFGWYNVFDRYQQSGFRDHYDIFSTPVIYILDRDKKIVAKRIGVENIPGFFDHEISQGRL</sequence>
<proteinExistence type="predicted"/>
<evidence type="ECO:0000256" key="4">
    <source>
        <dbReference type="ARBA" id="ARBA00023284"/>
    </source>
</evidence>
<feature type="coiled-coil region" evidence="5">
    <location>
        <begin position="122"/>
        <end position="166"/>
    </location>
</feature>
<evidence type="ECO:0000256" key="1">
    <source>
        <dbReference type="ARBA" id="ARBA00004196"/>
    </source>
</evidence>
<dbReference type="Gene3D" id="3.40.30.10">
    <property type="entry name" value="Glutaredoxin"/>
    <property type="match status" value="1"/>
</dbReference>
<dbReference type="InterPro" id="IPR050553">
    <property type="entry name" value="Thioredoxin_ResA/DsbE_sf"/>
</dbReference>
<name>A0A2W7NNB3_9BACT</name>
<evidence type="ECO:0000256" key="2">
    <source>
        <dbReference type="ARBA" id="ARBA00022748"/>
    </source>
</evidence>
<keyword evidence="3" id="KW-1015">Disulfide bond</keyword>
<dbReference type="Pfam" id="PF00578">
    <property type="entry name" value="AhpC-TSA"/>
    <property type="match status" value="1"/>
</dbReference>
<dbReference type="Pfam" id="PF17127">
    <property type="entry name" value="DUF5106"/>
    <property type="match status" value="1"/>
</dbReference>
<organism evidence="8 9">
    <name type="scientific">Breznakibacter xylanolyticus</name>
    <dbReference type="NCBI Taxonomy" id="990"/>
    <lineage>
        <taxon>Bacteria</taxon>
        <taxon>Pseudomonadati</taxon>
        <taxon>Bacteroidota</taxon>
        <taxon>Bacteroidia</taxon>
        <taxon>Marinilabiliales</taxon>
        <taxon>Marinilabiliaceae</taxon>
        <taxon>Breznakibacter</taxon>
    </lineage>
</organism>
<dbReference type="EMBL" id="QKZK01000030">
    <property type="protein sequence ID" value="PZX12752.1"/>
    <property type="molecule type" value="Genomic_DNA"/>
</dbReference>
<dbReference type="GO" id="GO:0017004">
    <property type="term" value="P:cytochrome complex assembly"/>
    <property type="evidence" value="ECO:0007669"/>
    <property type="project" value="UniProtKB-KW"/>
</dbReference>
<dbReference type="SUPFAM" id="SSF52833">
    <property type="entry name" value="Thioredoxin-like"/>
    <property type="match status" value="1"/>
</dbReference>
<gene>
    <name evidence="8" type="ORF">LX69_02841</name>
</gene>
<evidence type="ECO:0000313" key="8">
    <source>
        <dbReference type="EMBL" id="PZX12752.1"/>
    </source>
</evidence>
<dbReference type="PANTHER" id="PTHR42852">
    <property type="entry name" value="THIOL:DISULFIDE INTERCHANGE PROTEIN DSBE"/>
    <property type="match status" value="1"/>
</dbReference>
<dbReference type="PANTHER" id="PTHR42852:SF6">
    <property type="entry name" value="THIOL:DISULFIDE INTERCHANGE PROTEIN DSBE"/>
    <property type="match status" value="1"/>
</dbReference>
<dbReference type="InterPro" id="IPR033395">
    <property type="entry name" value="DUF5106"/>
</dbReference>
<keyword evidence="5" id="KW-0175">Coiled coil</keyword>
<keyword evidence="4" id="KW-0676">Redox-active center</keyword>
<evidence type="ECO:0000313" key="9">
    <source>
        <dbReference type="Proteomes" id="UP000249239"/>
    </source>
</evidence>
<evidence type="ECO:0000256" key="5">
    <source>
        <dbReference type="SAM" id="Coils"/>
    </source>
</evidence>